<keyword evidence="1" id="KW-0812">Transmembrane</keyword>
<reference evidence="2 3" key="1">
    <citation type="submission" date="2019-03" db="EMBL/GenBank/DDBJ databases">
        <title>Genomic Encyclopedia of Type Strains, Phase III (KMG-III): the genomes of soil and plant-associated and newly described type strains.</title>
        <authorList>
            <person name="Whitman W."/>
        </authorList>
    </citation>
    <scope>NUCLEOTIDE SEQUENCE [LARGE SCALE GENOMIC DNA]</scope>
    <source>
        <strain evidence="2 3">LMG 29544</strain>
    </source>
</reference>
<comment type="caution">
    <text evidence="2">The sequence shown here is derived from an EMBL/GenBank/DDBJ whole genome shotgun (WGS) entry which is preliminary data.</text>
</comment>
<keyword evidence="1" id="KW-0472">Membrane</keyword>
<gene>
    <name evidence="2" type="ORF">BX592_12844</name>
</gene>
<dbReference type="RefSeq" id="WP_134196546.1">
    <property type="nucleotide sequence ID" value="NZ_JBHLUW010000024.1"/>
</dbReference>
<protein>
    <submittedName>
        <fullName evidence="2">Uncharacterized protein</fullName>
    </submittedName>
</protein>
<accession>A0A4R8LAP3</accession>
<organism evidence="2 3">
    <name type="scientific">Paraburkholderia rhizosphaerae</name>
    <dbReference type="NCBI Taxonomy" id="480658"/>
    <lineage>
        <taxon>Bacteria</taxon>
        <taxon>Pseudomonadati</taxon>
        <taxon>Pseudomonadota</taxon>
        <taxon>Betaproteobacteria</taxon>
        <taxon>Burkholderiales</taxon>
        <taxon>Burkholderiaceae</taxon>
        <taxon>Paraburkholderia</taxon>
    </lineage>
</organism>
<keyword evidence="3" id="KW-1185">Reference proteome</keyword>
<dbReference type="Proteomes" id="UP000295509">
    <property type="component" value="Unassembled WGS sequence"/>
</dbReference>
<keyword evidence="1" id="KW-1133">Transmembrane helix</keyword>
<evidence type="ECO:0000313" key="2">
    <source>
        <dbReference type="EMBL" id="TDY39040.1"/>
    </source>
</evidence>
<name>A0A4R8LAP3_9BURK</name>
<proteinExistence type="predicted"/>
<dbReference type="EMBL" id="SORE01000028">
    <property type="protein sequence ID" value="TDY39040.1"/>
    <property type="molecule type" value="Genomic_DNA"/>
</dbReference>
<dbReference type="OrthoDB" id="5572070at2"/>
<evidence type="ECO:0000313" key="3">
    <source>
        <dbReference type="Proteomes" id="UP000295509"/>
    </source>
</evidence>
<feature type="transmembrane region" description="Helical" evidence="1">
    <location>
        <begin position="113"/>
        <end position="140"/>
    </location>
</feature>
<feature type="transmembrane region" description="Helical" evidence="1">
    <location>
        <begin position="20"/>
        <end position="40"/>
    </location>
</feature>
<feature type="transmembrane region" description="Helical" evidence="1">
    <location>
        <begin position="60"/>
        <end position="86"/>
    </location>
</feature>
<sequence>MSGTPAHAQPANTTPQYHPWRLSIGLLGTALAWFALMLIGEGLTATTCALSDPVRPAAPPSWAMVVMIALSAVCVALGIAGAVLAWRNVVFTREKRQRPLEGRARRVAELESFLAKVGALCSAMFMFGLIATVLAVAILAPCGQW</sequence>
<dbReference type="AlphaFoldDB" id="A0A4R8LAP3"/>
<evidence type="ECO:0000256" key="1">
    <source>
        <dbReference type="SAM" id="Phobius"/>
    </source>
</evidence>